<keyword evidence="1" id="KW-0805">Transcription regulation</keyword>
<evidence type="ECO:0000313" key="6">
    <source>
        <dbReference type="Proteomes" id="UP001277761"/>
    </source>
</evidence>
<protein>
    <submittedName>
        <fullName evidence="5">Helix-turn-helix domain-containing protein</fullName>
    </submittedName>
</protein>
<keyword evidence="2" id="KW-0238">DNA-binding</keyword>
<dbReference type="Proteomes" id="UP001277761">
    <property type="component" value="Unassembled WGS sequence"/>
</dbReference>
<dbReference type="PROSITE" id="PS51118">
    <property type="entry name" value="HTH_HXLR"/>
    <property type="match status" value="1"/>
</dbReference>
<feature type="domain" description="HTH hxlR-type" evidence="4">
    <location>
        <begin position="23"/>
        <end position="122"/>
    </location>
</feature>
<dbReference type="Gene3D" id="1.10.10.10">
    <property type="entry name" value="Winged helix-like DNA-binding domain superfamily/Winged helix DNA-binding domain"/>
    <property type="match status" value="1"/>
</dbReference>
<dbReference type="SUPFAM" id="SSF46785">
    <property type="entry name" value="Winged helix' DNA-binding domain"/>
    <property type="match status" value="1"/>
</dbReference>
<evidence type="ECO:0000256" key="1">
    <source>
        <dbReference type="ARBA" id="ARBA00023015"/>
    </source>
</evidence>
<evidence type="ECO:0000256" key="3">
    <source>
        <dbReference type="ARBA" id="ARBA00023163"/>
    </source>
</evidence>
<sequence length="164" mass="18411">MTSSTVHLTGPLERRDDWRASGCTIAAALDVVGKRSSFLLLREAFYGATRFDEFVRRTEISEPAAAARLRELVGAGLLEREDYREPGQRTRPGYRLTDAGREFFPVLVGLQRWGDRWATESGDGRVALRHRGCGERVDVVVRCAAGHEVEPDDLDLTVLPRRRS</sequence>
<evidence type="ECO:0000259" key="4">
    <source>
        <dbReference type="PROSITE" id="PS51118"/>
    </source>
</evidence>
<proteinExistence type="predicted"/>
<comment type="caution">
    <text evidence="5">The sequence shown here is derived from an EMBL/GenBank/DDBJ whole genome shotgun (WGS) entry which is preliminary data.</text>
</comment>
<evidence type="ECO:0000313" key="5">
    <source>
        <dbReference type="EMBL" id="MDX8153855.1"/>
    </source>
</evidence>
<dbReference type="InterPro" id="IPR002577">
    <property type="entry name" value="HTH_HxlR"/>
</dbReference>
<dbReference type="Pfam" id="PF01638">
    <property type="entry name" value="HxlR"/>
    <property type="match status" value="1"/>
</dbReference>
<gene>
    <name evidence="5" type="ORF">SK069_19815</name>
</gene>
<keyword evidence="3" id="KW-0804">Transcription</keyword>
<accession>A0ABU4VQV5</accession>
<dbReference type="InterPro" id="IPR036388">
    <property type="entry name" value="WH-like_DNA-bd_sf"/>
</dbReference>
<dbReference type="RefSeq" id="WP_319956004.1">
    <property type="nucleotide sequence ID" value="NZ_JAXAVX010000023.1"/>
</dbReference>
<dbReference type="PANTHER" id="PTHR33204">
    <property type="entry name" value="TRANSCRIPTIONAL REGULATOR, MARR FAMILY"/>
    <property type="match status" value="1"/>
</dbReference>
<evidence type="ECO:0000256" key="2">
    <source>
        <dbReference type="ARBA" id="ARBA00023125"/>
    </source>
</evidence>
<name>A0ABU4VQV5_9ACTN</name>
<dbReference type="EMBL" id="JAXAVX010000023">
    <property type="protein sequence ID" value="MDX8153855.1"/>
    <property type="molecule type" value="Genomic_DNA"/>
</dbReference>
<keyword evidence="6" id="KW-1185">Reference proteome</keyword>
<dbReference type="PANTHER" id="PTHR33204:SF18">
    <property type="entry name" value="TRANSCRIPTIONAL REGULATORY PROTEIN"/>
    <property type="match status" value="1"/>
</dbReference>
<dbReference type="InterPro" id="IPR036390">
    <property type="entry name" value="WH_DNA-bd_sf"/>
</dbReference>
<organism evidence="5 6">
    <name type="scientific">Patulibacter brassicae</name>
    <dbReference type="NCBI Taxonomy" id="1705717"/>
    <lineage>
        <taxon>Bacteria</taxon>
        <taxon>Bacillati</taxon>
        <taxon>Actinomycetota</taxon>
        <taxon>Thermoleophilia</taxon>
        <taxon>Solirubrobacterales</taxon>
        <taxon>Patulibacteraceae</taxon>
        <taxon>Patulibacter</taxon>
    </lineage>
</organism>
<reference evidence="5 6" key="1">
    <citation type="submission" date="2023-11" db="EMBL/GenBank/DDBJ databases">
        <authorList>
            <person name="Xu M."/>
            <person name="Jiang T."/>
        </authorList>
    </citation>
    <scope>NUCLEOTIDE SEQUENCE [LARGE SCALE GENOMIC DNA]</scope>
    <source>
        <strain evidence="5 6">SD</strain>
    </source>
</reference>